<evidence type="ECO:0000256" key="5">
    <source>
        <dbReference type="ARBA" id="ARBA00022691"/>
    </source>
</evidence>
<dbReference type="Pfam" id="PF03705">
    <property type="entry name" value="CheR_N"/>
    <property type="match status" value="1"/>
</dbReference>
<protein>
    <recommendedName>
        <fullName evidence="2">protein-glutamate O-methyltransferase</fullName>
        <ecNumber evidence="2">2.1.1.80</ecNumber>
    </recommendedName>
</protein>
<dbReference type="InterPro" id="IPR050903">
    <property type="entry name" value="Bact_Chemotaxis_MeTrfase"/>
</dbReference>
<gene>
    <name evidence="7" type="ORF">CD31_11740</name>
</gene>
<evidence type="ECO:0000313" key="7">
    <source>
        <dbReference type="EMBL" id="KGR85695.1"/>
    </source>
</evidence>
<evidence type="ECO:0000256" key="4">
    <source>
        <dbReference type="ARBA" id="ARBA00022679"/>
    </source>
</evidence>
<dbReference type="Proteomes" id="UP000030487">
    <property type="component" value="Unassembled WGS sequence"/>
</dbReference>
<comment type="catalytic activity">
    <reaction evidence="1">
        <text>L-glutamyl-[protein] + S-adenosyl-L-methionine = [protein]-L-glutamate 5-O-methyl ester + S-adenosyl-L-homocysteine</text>
        <dbReference type="Rhea" id="RHEA:24452"/>
        <dbReference type="Rhea" id="RHEA-COMP:10208"/>
        <dbReference type="Rhea" id="RHEA-COMP:10311"/>
        <dbReference type="ChEBI" id="CHEBI:29973"/>
        <dbReference type="ChEBI" id="CHEBI:57856"/>
        <dbReference type="ChEBI" id="CHEBI:59789"/>
        <dbReference type="ChEBI" id="CHEBI:82795"/>
        <dbReference type="EC" id="2.1.1.80"/>
    </reaction>
</comment>
<dbReference type="PROSITE" id="PS50123">
    <property type="entry name" value="CHER"/>
    <property type="match status" value="1"/>
</dbReference>
<feature type="domain" description="CheR-type methyltransferase" evidence="6">
    <location>
        <begin position="1"/>
        <end position="257"/>
    </location>
</feature>
<dbReference type="RefSeq" id="WP_036077697.1">
    <property type="nucleotide sequence ID" value="NZ_AVCW01000009.1"/>
</dbReference>
<dbReference type="PANTHER" id="PTHR24422:SF19">
    <property type="entry name" value="CHEMOTAXIS PROTEIN METHYLTRANSFERASE"/>
    <property type="match status" value="1"/>
</dbReference>
<dbReference type="InterPro" id="IPR022641">
    <property type="entry name" value="CheR_N"/>
</dbReference>
<evidence type="ECO:0000259" key="6">
    <source>
        <dbReference type="PROSITE" id="PS50123"/>
    </source>
</evidence>
<evidence type="ECO:0000256" key="2">
    <source>
        <dbReference type="ARBA" id="ARBA00012534"/>
    </source>
</evidence>
<dbReference type="SMART" id="SM00138">
    <property type="entry name" value="MeTrc"/>
    <property type="match status" value="1"/>
</dbReference>
<name>A0ABR4XZI0_9BACI</name>
<dbReference type="PANTHER" id="PTHR24422">
    <property type="entry name" value="CHEMOTAXIS PROTEIN METHYLTRANSFERASE"/>
    <property type="match status" value="1"/>
</dbReference>
<evidence type="ECO:0000256" key="1">
    <source>
        <dbReference type="ARBA" id="ARBA00001541"/>
    </source>
</evidence>
<keyword evidence="5" id="KW-0949">S-adenosyl-L-methionine</keyword>
<dbReference type="Gene3D" id="1.10.155.10">
    <property type="entry name" value="Chemotaxis receptor methyltransferase CheR, N-terminal domain"/>
    <property type="match status" value="1"/>
</dbReference>
<evidence type="ECO:0000313" key="8">
    <source>
        <dbReference type="Proteomes" id="UP000030487"/>
    </source>
</evidence>
<dbReference type="Pfam" id="PF01739">
    <property type="entry name" value="CheR"/>
    <property type="match status" value="1"/>
</dbReference>
<proteinExistence type="predicted"/>
<sequence>MSDYEQFIEGIKRKTGIDLALYKEAQMKRRLTSLYEKKGYRNFVDFLKALEQDRDLMNEFLDRMTINVSEFYRNGKRWEVLQKKIFPKLLQTNKRLKIWSAACSTGEEPYSLVMVLSQLVPLSQIQIIATDLDENVIQKAKLGVYPERSLAEVPSDIKAKYFEQEGSFYRVKDEIKRCVTFKKHNLLNDAYDSNYDLIVCRNVMIYFTEEAKDQIYNNFSKALRKDGVLFVGSTEQIFNPARYEFDVEDTFFYRKNN</sequence>
<dbReference type="InterPro" id="IPR036804">
    <property type="entry name" value="CheR_N_sf"/>
</dbReference>
<dbReference type="InterPro" id="IPR022642">
    <property type="entry name" value="CheR_C"/>
</dbReference>
<dbReference type="SUPFAM" id="SSF47757">
    <property type="entry name" value="Chemotaxis receptor methyltransferase CheR, N-terminal domain"/>
    <property type="match status" value="1"/>
</dbReference>
<dbReference type="InterPro" id="IPR000780">
    <property type="entry name" value="CheR_MeTrfase"/>
</dbReference>
<keyword evidence="3" id="KW-0489">Methyltransferase</keyword>
<dbReference type="SUPFAM" id="SSF53335">
    <property type="entry name" value="S-adenosyl-L-methionine-dependent methyltransferases"/>
    <property type="match status" value="1"/>
</dbReference>
<organism evidence="7 8">
    <name type="scientific">Lysinibacillus boronitolerans JCM 21713 = 10a = NBRC 103108</name>
    <dbReference type="NCBI Taxonomy" id="1294264"/>
    <lineage>
        <taxon>Bacteria</taxon>
        <taxon>Bacillati</taxon>
        <taxon>Bacillota</taxon>
        <taxon>Bacilli</taxon>
        <taxon>Bacillales</taxon>
        <taxon>Bacillaceae</taxon>
        <taxon>Lysinibacillus</taxon>
    </lineage>
</organism>
<accession>A0ABR4XZI0</accession>
<dbReference type="InterPro" id="IPR029063">
    <property type="entry name" value="SAM-dependent_MTases_sf"/>
</dbReference>
<reference evidence="7 8" key="1">
    <citation type="submission" date="2014-02" db="EMBL/GenBank/DDBJ databases">
        <title>Draft genome sequence of Lysinibacillus boronitolerans NBRC 103108.</title>
        <authorList>
            <person name="Zhang F."/>
            <person name="Wang G."/>
            <person name="Zhang L."/>
        </authorList>
    </citation>
    <scope>NUCLEOTIDE SEQUENCE [LARGE SCALE GENOMIC DNA]</scope>
    <source>
        <strain evidence="7 8">NBRC 103108</strain>
    </source>
</reference>
<dbReference type="EMBL" id="JPVR01000073">
    <property type="protein sequence ID" value="KGR85695.1"/>
    <property type="molecule type" value="Genomic_DNA"/>
</dbReference>
<dbReference type="EC" id="2.1.1.80" evidence="2"/>
<dbReference type="PRINTS" id="PR00996">
    <property type="entry name" value="CHERMTFRASE"/>
</dbReference>
<evidence type="ECO:0000256" key="3">
    <source>
        <dbReference type="ARBA" id="ARBA00022603"/>
    </source>
</evidence>
<keyword evidence="8" id="KW-1185">Reference proteome</keyword>
<dbReference type="Gene3D" id="3.40.50.150">
    <property type="entry name" value="Vaccinia Virus protein VP39"/>
    <property type="match status" value="1"/>
</dbReference>
<comment type="caution">
    <text evidence="7">The sequence shown here is derived from an EMBL/GenBank/DDBJ whole genome shotgun (WGS) entry which is preliminary data.</text>
</comment>
<keyword evidence="4" id="KW-0808">Transferase</keyword>